<comment type="caution">
    <text evidence="1">The sequence shown here is derived from an EMBL/GenBank/DDBJ whole genome shotgun (WGS) entry which is preliminary data.</text>
</comment>
<dbReference type="EMBL" id="JAPFFM010000011">
    <property type="protein sequence ID" value="KAJ6732647.1"/>
    <property type="molecule type" value="Genomic_DNA"/>
</dbReference>
<evidence type="ECO:0000313" key="2">
    <source>
        <dbReference type="Proteomes" id="UP001151752"/>
    </source>
</evidence>
<reference evidence="1" key="1">
    <citation type="submission" date="2022-11" db="EMBL/GenBank/DDBJ databases">
        <authorList>
            <person name="Hyden B.L."/>
            <person name="Feng K."/>
            <person name="Yates T."/>
            <person name="Jawdy S."/>
            <person name="Smart L.B."/>
            <person name="Muchero W."/>
        </authorList>
    </citation>
    <scope>NUCLEOTIDE SEQUENCE</scope>
    <source>
        <tissue evidence="1">Shoot tip</tissue>
    </source>
</reference>
<sequence length="116" mass="13039">MDVYVVEKFLEWWKGDAAVDGYCCSQSGVGVEEVPDWKITKLLVPGEKPLLLAHGVAVHGGAIELPRTVSGFVSGWEMLRRKAAAVLRGLQLWIKACFILQVMKEKPELLIWCSWR</sequence>
<dbReference type="AlphaFoldDB" id="A0A9Q0UMA8"/>
<gene>
    <name evidence="1" type="ORF">OIU74_004570</name>
</gene>
<organism evidence="1 2">
    <name type="scientific">Salix koriyanagi</name>
    <dbReference type="NCBI Taxonomy" id="2511006"/>
    <lineage>
        <taxon>Eukaryota</taxon>
        <taxon>Viridiplantae</taxon>
        <taxon>Streptophyta</taxon>
        <taxon>Embryophyta</taxon>
        <taxon>Tracheophyta</taxon>
        <taxon>Spermatophyta</taxon>
        <taxon>Magnoliopsida</taxon>
        <taxon>eudicotyledons</taxon>
        <taxon>Gunneridae</taxon>
        <taxon>Pentapetalae</taxon>
        <taxon>rosids</taxon>
        <taxon>fabids</taxon>
        <taxon>Malpighiales</taxon>
        <taxon>Salicaceae</taxon>
        <taxon>Saliceae</taxon>
        <taxon>Salix</taxon>
    </lineage>
</organism>
<proteinExistence type="predicted"/>
<keyword evidence="2" id="KW-1185">Reference proteome</keyword>
<evidence type="ECO:0000313" key="1">
    <source>
        <dbReference type="EMBL" id="KAJ6732647.1"/>
    </source>
</evidence>
<protein>
    <submittedName>
        <fullName evidence="1">Uncharacterized protein</fullName>
    </submittedName>
</protein>
<name>A0A9Q0UMA8_9ROSI</name>
<accession>A0A9Q0UMA8</accession>
<dbReference type="Proteomes" id="UP001151752">
    <property type="component" value="Chromosome 7"/>
</dbReference>
<reference evidence="1" key="2">
    <citation type="journal article" date="2023" name="Int. J. Mol. Sci.">
        <title>De Novo Assembly and Annotation of 11 Diverse Shrub Willow (Salix) Genomes Reveals Novel Gene Organization in Sex-Linked Regions.</title>
        <authorList>
            <person name="Hyden B."/>
            <person name="Feng K."/>
            <person name="Yates T.B."/>
            <person name="Jawdy S."/>
            <person name="Cereghino C."/>
            <person name="Smart L.B."/>
            <person name="Muchero W."/>
        </authorList>
    </citation>
    <scope>NUCLEOTIDE SEQUENCE</scope>
    <source>
        <tissue evidence="1">Shoot tip</tissue>
    </source>
</reference>